<gene>
    <name evidence="8" type="primary">acgM</name>
    <name evidence="8" type="ORF">H9900_04610</name>
</gene>
<evidence type="ECO:0000256" key="4">
    <source>
        <dbReference type="ARBA" id="ARBA00022723"/>
    </source>
</evidence>
<dbReference type="AlphaFoldDB" id="A0A9D1PR10"/>
<dbReference type="PIRSF" id="PIRSF037420">
    <property type="entry name" value="PQQ_syn_pqqE"/>
    <property type="match status" value="1"/>
</dbReference>
<dbReference type="Gene3D" id="3.20.20.70">
    <property type="entry name" value="Aldolase class I"/>
    <property type="match status" value="1"/>
</dbReference>
<dbReference type="SFLD" id="SFLDS00029">
    <property type="entry name" value="Radical_SAM"/>
    <property type="match status" value="1"/>
</dbReference>
<evidence type="ECO:0000259" key="7">
    <source>
        <dbReference type="PROSITE" id="PS51918"/>
    </source>
</evidence>
<comment type="cofactor">
    <cofactor evidence="1">
        <name>[4Fe-4S] cluster</name>
        <dbReference type="ChEBI" id="CHEBI:49883"/>
    </cofactor>
</comment>
<feature type="domain" description="Radical SAM core" evidence="7">
    <location>
        <begin position="1"/>
        <end position="224"/>
    </location>
</feature>
<dbReference type="InterPro" id="IPR017200">
    <property type="entry name" value="PqqE-like"/>
</dbReference>
<dbReference type="PANTHER" id="PTHR11228:SF7">
    <property type="entry name" value="PQQA PEPTIDE CYCLASE"/>
    <property type="match status" value="1"/>
</dbReference>
<dbReference type="CDD" id="cd01335">
    <property type="entry name" value="Radical_SAM"/>
    <property type="match status" value="1"/>
</dbReference>
<keyword evidence="3" id="KW-0949">S-adenosyl-L-methionine</keyword>
<proteinExistence type="predicted"/>
<keyword evidence="2" id="KW-0004">4Fe-4S</keyword>
<evidence type="ECO:0000256" key="5">
    <source>
        <dbReference type="ARBA" id="ARBA00023004"/>
    </source>
</evidence>
<keyword evidence="6" id="KW-0411">Iron-sulfur</keyword>
<dbReference type="SFLD" id="SFLDG01067">
    <property type="entry name" value="SPASM/twitch_domain_containing"/>
    <property type="match status" value="1"/>
</dbReference>
<dbReference type="SMART" id="SM00729">
    <property type="entry name" value="Elp3"/>
    <property type="match status" value="1"/>
</dbReference>
<evidence type="ECO:0000256" key="1">
    <source>
        <dbReference type="ARBA" id="ARBA00001966"/>
    </source>
</evidence>
<dbReference type="InterPro" id="IPR058240">
    <property type="entry name" value="rSAM_sf"/>
</dbReference>
<dbReference type="PANTHER" id="PTHR11228">
    <property type="entry name" value="RADICAL SAM DOMAIN PROTEIN"/>
    <property type="match status" value="1"/>
</dbReference>
<dbReference type="SFLD" id="SFLDG01386">
    <property type="entry name" value="main_SPASM_domain-containing"/>
    <property type="match status" value="1"/>
</dbReference>
<dbReference type="EMBL" id="DXIJ01000096">
    <property type="protein sequence ID" value="HIV86075.1"/>
    <property type="molecule type" value="Genomic_DNA"/>
</dbReference>
<keyword evidence="4" id="KW-0479">Metal-binding</keyword>
<protein>
    <submittedName>
        <fullName evidence="8">Radical SAM/SPASM domain protein, ACGX system</fullName>
    </submittedName>
</protein>
<dbReference type="NCBIfam" id="TIGR04085">
    <property type="entry name" value="rSAM_more_4Fe4S"/>
    <property type="match status" value="1"/>
</dbReference>
<dbReference type="InterPro" id="IPR050377">
    <property type="entry name" value="Radical_SAM_PqqE_MftC-like"/>
</dbReference>
<evidence type="ECO:0000256" key="6">
    <source>
        <dbReference type="ARBA" id="ARBA00023014"/>
    </source>
</evidence>
<dbReference type="InterPro" id="IPR027583">
    <property type="entry name" value="rSAM_ACGX"/>
</dbReference>
<comment type="caution">
    <text evidence="8">The sequence shown here is derived from an EMBL/GenBank/DDBJ whole genome shotgun (WGS) entry which is preliminary data.</text>
</comment>
<evidence type="ECO:0000313" key="9">
    <source>
        <dbReference type="Proteomes" id="UP000824162"/>
    </source>
</evidence>
<name>A0A9D1PR10_9FIRM</name>
<sequence length="343" mass="39872">MKPYFAFQWHITDYCDQRCKHCYIFSEGKCTELLHMPLCDMKKILANCEDMCEKLGRTPYFYITGGDPILHPDFWTLLDILKSRGYKFTIMGNPFHLNLDVCRRLKECGCEKYQLSIDGMRETHDMFRKPGSFDSTIQAIKYIREAGIKCAVMSTVSDVNIKEMPDVVDLAVLNNVDIFAFGRYCPTGEEKENAIKPLEYRALLDTLWKKYEHYKKTGANTYFNLKDHLWTLYLYEEGIFKIPENADKTMVYDGCHCGICHMTILPNGDVYACRRFESKVGNALEESLRDIFIEKEEVYRDFDKFEKCSKCELRGFCRGCPAVTYGTSGSFYGADPQCWREVS</sequence>
<dbReference type="SUPFAM" id="SSF102114">
    <property type="entry name" value="Radical SAM enzymes"/>
    <property type="match status" value="1"/>
</dbReference>
<dbReference type="Pfam" id="PF04055">
    <property type="entry name" value="Radical_SAM"/>
    <property type="match status" value="1"/>
</dbReference>
<dbReference type="Pfam" id="PF13186">
    <property type="entry name" value="SPASM"/>
    <property type="match status" value="1"/>
</dbReference>
<dbReference type="GO" id="GO:0046872">
    <property type="term" value="F:metal ion binding"/>
    <property type="evidence" value="ECO:0007669"/>
    <property type="project" value="UniProtKB-KW"/>
</dbReference>
<dbReference type="GO" id="GO:0003824">
    <property type="term" value="F:catalytic activity"/>
    <property type="evidence" value="ECO:0007669"/>
    <property type="project" value="InterPro"/>
</dbReference>
<evidence type="ECO:0000256" key="3">
    <source>
        <dbReference type="ARBA" id="ARBA00022691"/>
    </source>
</evidence>
<accession>A0A9D1PR10</accession>
<evidence type="ECO:0000313" key="8">
    <source>
        <dbReference type="EMBL" id="HIV86075.1"/>
    </source>
</evidence>
<dbReference type="Proteomes" id="UP000824162">
    <property type="component" value="Unassembled WGS sequence"/>
</dbReference>
<reference evidence="8" key="1">
    <citation type="journal article" date="2021" name="PeerJ">
        <title>Extensive microbial diversity within the chicken gut microbiome revealed by metagenomics and culture.</title>
        <authorList>
            <person name="Gilroy R."/>
            <person name="Ravi A."/>
            <person name="Getino M."/>
            <person name="Pursley I."/>
            <person name="Horton D.L."/>
            <person name="Alikhan N.F."/>
            <person name="Baker D."/>
            <person name="Gharbi K."/>
            <person name="Hall N."/>
            <person name="Watson M."/>
            <person name="Adriaenssens E.M."/>
            <person name="Foster-Nyarko E."/>
            <person name="Jarju S."/>
            <person name="Secka A."/>
            <person name="Antonio M."/>
            <person name="Oren A."/>
            <person name="Chaudhuri R.R."/>
            <person name="La Ragione R."/>
            <person name="Hildebrand F."/>
            <person name="Pallen M.J."/>
        </authorList>
    </citation>
    <scope>NUCLEOTIDE SEQUENCE</scope>
    <source>
        <strain evidence="8">5790</strain>
    </source>
</reference>
<keyword evidence="5" id="KW-0408">Iron</keyword>
<evidence type="ECO:0000256" key="2">
    <source>
        <dbReference type="ARBA" id="ARBA00022485"/>
    </source>
</evidence>
<dbReference type="GO" id="GO:0051539">
    <property type="term" value="F:4 iron, 4 sulfur cluster binding"/>
    <property type="evidence" value="ECO:0007669"/>
    <property type="project" value="UniProtKB-KW"/>
</dbReference>
<dbReference type="InterPro" id="IPR006638">
    <property type="entry name" value="Elp3/MiaA/NifB-like_rSAM"/>
</dbReference>
<reference evidence="8" key="2">
    <citation type="submission" date="2021-04" db="EMBL/GenBank/DDBJ databases">
        <authorList>
            <person name="Gilroy R."/>
        </authorList>
    </citation>
    <scope>NUCLEOTIDE SEQUENCE</scope>
    <source>
        <strain evidence="8">5790</strain>
    </source>
</reference>
<dbReference type="InterPro" id="IPR007197">
    <property type="entry name" value="rSAM"/>
</dbReference>
<dbReference type="InterPro" id="IPR023885">
    <property type="entry name" value="4Fe4S-binding_SPASM_dom"/>
</dbReference>
<dbReference type="NCBIfam" id="TIGR04340">
    <property type="entry name" value="rSAM_ACGX"/>
    <property type="match status" value="1"/>
</dbReference>
<dbReference type="InterPro" id="IPR013785">
    <property type="entry name" value="Aldolase_TIM"/>
</dbReference>
<dbReference type="PROSITE" id="PS51918">
    <property type="entry name" value="RADICAL_SAM"/>
    <property type="match status" value="1"/>
</dbReference>
<organism evidence="8 9">
    <name type="scientific">Candidatus Monoglobus merdigallinarum</name>
    <dbReference type="NCBI Taxonomy" id="2838698"/>
    <lineage>
        <taxon>Bacteria</taxon>
        <taxon>Bacillati</taxon>
        <taxon>Bacillota</taxon>
        <taxon>Clostridia</taxon>
        <taxon>Monoglobales</taxon>
        <taxon>Monoglobaceae</taxon>
        <taxon>Monoglobus</taxon>
    </lineage>
</organism>